<evidence type="ECO:0000256" key="5">
    <source>
        <dbReference type="ARBA" id="ARBA00022556"/>
    </source>
</evidence>
<accession>A0A7X0DLP0</accession>
<organism evidence="10 11">
    <name type="scientific">Novispirillum itersonii</name>
    <name type="common">Aquaspirillum itersonii</name>
    <dbReference type="NCBI Taxonomy" id="189"/>
    <lineage>
        <taxon>Bacteria</taxon>
        <taxon>Pseudomonadati</taxon>
        <taxon>Pseudomonadota</taxon>
        <taxon>Alphaproteobacteria</taxon>
        <taxon>Rhodospirillales</taxon>
        <taxon>Novispirillaceae</taxon>
        <taxon>Novispirillum</taxon>
    </lineage>
</organism>
<evidence type="ECO:0000313" key="10">
    <source>
        <dbReference type="EMBL" id="MBB6210166.1"/>
    </source>
</evidence>
<dbReference type="InterPro" id="IPR029069">
    <property type="entry name" value="HotDog_dom_sf"/>
</dbReference>
<comment type="caution">
    <text evidence="10">The sequence shown here is derived from an EMBL/GenBank/DDBJ whole genome shotgun (WGS) entry which is preliminary data.</text>
</comment>
<dbReference type="GO" id="GO:0019171">
    <property type="term" value="F:(3R)-hydroxyacyl-[acyl-carrier-protein] dehydratase activity"/>
    <property type="evidence" value="ECO:0007669"/>
    <property type="project" value="UniProtKB-EC"/>
</dbReference>
<comment type="catalytic activity">
    <reaction evidence="9">
        <text>a (3R)-hydroxyacyl-[ACP] = a (2E)-enoyl-[ACP] + H2O</text>
        <dbReference type="Rhea" id="RHEA:13097"/>
        <dbReference type="Rhea" id="RHEA-COMP:9925"/>
        <dbReference type="Rhea" id="RHEA-COMP:9945"/>
        <dbReference type="ChEBI" id="CHEBI:15377"/>
        <dbReference type="ChEBI" id="CHEBI:78784"/>
        <dbReference type="ChEBI" id="CHEBI:78827"/>
        <dbReference type="EC" id="4.2.1.59"/>
    </reaction>
</comment>
<dbReference type="EMBL" id="JACIIX010000004">
    <property type="protein sequence ID" value="MBB6210166.1"/>
    <property type="molecule type" value="Genomic_DNA"/>
</dbReference>
<comment type="similarity">
    <text evidence="2 9">Belongs to the thioester dehydratase family. FabZ subfamily.</text>
</comment>
<reference evidence="10 11" key="1">
    <citation type="submission" date="2020-08" db="EMBL/GenBank/DDBJ databases">
        <title>Genomic Encyclopedia of Type Strains, Phase IV (KMG-IV): sequencing the most valuable type-strain genomes for metagenomic binning, comparative biology and taxonomic classification.</title>
        <authorList>
            <person name="Goeker M."/>
        </authorList>
    </citation>
    <scope>NUCLEOTIDE SEQUENCE [LARGE SCALE GENOMIC DNA]</scope>
    <source>
        <strain evidence="10 11">DSM 11590</strain>
    </source>
</reference>
<evidence type="ECO:0000256" key="9">
    <source>
        <dbReference type="HAMAP-Rule" id="MF_00406"/>
    </source>
</evidence>
<dbReference type="Pfam" id="PF07977">
    <property type="entry name" value="FabA"/>
    <property type="match status" value="1"/>
</dbReference>
<keyword evidence="11" id="KW-1185">Reference proteome</keyword>
<dbReference type="InterPro" id="IPR010084">
    <property type="entry name" value="FabZ"/>
</dbReference>
<dbReference type="Gene3D" id="3.10.129.10">
    <property type="entry name" value="Hotdog Thioesterase"/>
    <property type="match status" value="1"/>
</dbReference>
<dbReference type="CDD" id="cd01288">
    <property type="entry name" value="FabZ"/>
    <property type="match status" value="1"/>
</dbReference>
<protein>
    <recommendedName>
        <fullName evidence="9">3-hydroxyacyl-[acyl-carrier-protein] dehydratase FabZ</fullName>
        <ecNumber evidence="9">4.2.1.59</ecNumber>
    </recommendedName>
    <alternativeName>
        <fullName evidence="9">(3R)-hydroxymyristoyl-[acyl-carrier-protein] dehydratase</fullName>
        <shortName evidence="9">(3R)-hydroxymyristoyl-ACP dehydrase</shortName>
    </alternativeName>
    <alternativeName>
        <fullName evidence="9">Beta-hydroxyacyl-ACP dehydratase</fullName>
    </alternativeName>
</protein>
<dbReference type="Proteomes" id="UP000544872">
    <property type="component" value="Unassembled WGS sequence"/>
</dbReference>
<dbReference type="RefSeq" id="WP_184262994.1">
    <property type="nucleotide sequence ID" value="NZ_JACIIX010000004.1"/>
</dbReference>
<dbReference type="EC" id="4.2.1.59" evidence="9"/>
<keyword evidence="4 9" id="KW-0444">Lipid biosynthesis</keyword>
<feature type="active site" evidence="9">
    <location>
        <position position="65"/>
    </location>
</feature>
<evidence type="ECO:0000256" key="2">
    <source>
        <dbReference type="ARBA" id="ARBA00009174"/>
    </source>
</evidence>
<gene>
    <name evidence="9" type="primary">fabZ</name>
    <name evidence="10" type="ORF">FHS48_001576</name>
</gene>
<evidence type="ECO:0000313" key="11">
    <source>
        <dbReference type="Proteomes" id="UP000544872"/>
    </source>
</evidence>
<dbReference type="FunFam" id="3.10.129.10:FF:000001">
    <property type="entry name" value="3-hydroxyacyl-[acyl-carrier-protein] dehydratase FabZ"/>
    <property type="match status" value="1"/>
</dbReference>
<proteinExistence type="inferred from homology"/>
<keyword evidence="6 9" id="KW-0443">Lipid metabolism</keyword>
<comment type="function">
    <text evidence="8 9">Involved in unsaturated fatty acids biosynthesis. Catalyzes the dehydration of short chain beta-hydroxyacyl-ACPs and long chain saturated and unsaturated beta-hydroxyacyl-ACPs.</text>
</comment>
<name>A0A7X0DLP0_NOVIT</name>
<evidence type="ECO:0000256" key="8">
    <source>
        <dbReference type="ARBA" id="ARBA00025049"/>
    </source>
</evidence>
<sequence>MSNDVTTDTATPDNILPDIGIERIMEMIPHRYPFLLIDKVIGVHLNESAIGVKNVTINENFFQGHFPQRPVMPGVLIIEAMAQTAAVLVVATLGKDAEGKLVYFMSVDEARFRKPVGPGDRLELHVTKERSRGNVWKFKALAKVDGTLVAEATYAAMILDN</sequence>
<evidence type="ECO:0000256" key="3">
    <source>
        <dbReference type="ARBA" id="ARBA00022490"/>
    </source>
</evidence>
<keyword evidence="3 9" id="KW-0963">Cytoplasm</keyword>
<dbReference type="PANTHER" id="PTHR30272:SF1">
    <property type="entry name" value="3-HYDROXYACYL-[ACYL-CARRIER-PROTEIN] DEHYDRATASE"/>
    <property type="match status" value="1"/>
</dbReference>
<dbReference type="SUPFAM" id="SSF54637">
    <property type="entry name" value="Thioesterase/thiol ester dehydrase-isomerase"/>
    <property type="match status" value="1"/>
</dbReference>
<evidence type="ECO:0000256" key="4">
    <source>
        <dbReference type="ARBA" id="ARBA00022516"/>
    </source>
</evidence>
<dbReference type="HAMAP" id="MF_00406">
    <property type="entry name" value="FabZ"/>
    <property type="match status" value="1"/>
</dbReference>
<dbReference type="NCBIfam" id="NF000582">
    <property type="entry name" value="PRK00006.1"/>
    <property type="match status" value="1"/>
</dbReference>
<evidence type="ECO:0000256" key="7">
    <source>
        <dbReference type="ARBA" id="ARBA00023239"/>
    </source>
</evidence>
<dbReference type="GO" id="GO:0016020">
    <property type="term" value="C:membrane"/>
    <property type="evidence" value="ECO:0007669"/>
    <property type="project" value="GOC"/>
</dbReference>
<dbReference type="NCBIfam" id="TIGR01750">
    <property type="entry name" value="fabZ"/>
    <property type="match status" value="1"/>
</dbReference>
<dbReference type="GO" id="GO:0005737">
    <property type="term" value="C:cytoplasm"/>
    <property type="evidence" value="ECO:0007669"/>
    <property type="project" value="UniProtKB-SubCell"/>
</dbReference>
<evidence type="ECO:0000256" key="1">
    <source>
        <dbReference type="ARBA" id="ARBA00004496"/>
    </source>
</evidence>
<keyword evidence="5 9" id="KW-0441">Lipid A biosynthesis</keyword>
<dbReference type="InterPro" id="IPR013114">
    <property type="entry name" value="FabA_FabZ"/>
</dbReference>
<evidence type="ECO:0000256" key="6">
    <source>
        <dbReference type="ARBA" id="ARBA00023098"/>
    </source>
</evidence>
<dbReference type="GO" id="GO:0009245">
    <property type="term" value="P:lipid A biosynthetic process"/>
    <property type="evidence" value="ECO:0007669"/>
    <property type="project" value="UniProtKB-UniRule"/>
</dbReference>
<dbReference type="PANTHER" id="PTHR30272">
    <property type="entry name" value="3-HYDROXYACYL-[ACYL-CARRIER-PROTEIN] DEHYDRATASE"/>
    <property type="match status" value="1"/>
</dbReference>
<dbReference type="AlphaFoldDB" id="A0A7X0DLP0"/>
<dbReference type="GO" id="GO:0006633">
    <property type="term" value="P:fatty acid biosynthetic process"/>
    <property type="evidence" value="ECO:0007669"/>
    <property type="project" value="UniProtKB-UniRule"/>
</dbReference>
<keyword evidence="7 9" id="KW-0456">Lyase</keyword>
<comment type="subcellular location">
    <subcellularLocation>
        <location evidence="1 9">Cytoplasm</location>
    </subcellularLocation>
</comment>